<sequence length="315" mass="31662">MSPHPRRLRSVVSSIAAATALSVLVAGCSSDADETPGAAGPSTSAGCSTGSPSRAAGAAPVPIAPATVTIVDPGNGERRVPTTAPDVATAQSVTLVTTSEVASPGSADAQTVEMPLTARFGCTDLADLELALGTVTSPDPALNEAMAAMAGATAGLTLGPGYAPVSLRIAPPEQAGGEARLAVEQALVSAFNTAVVLPTEPVAVGATWRSERVIAAAATVTQTIEARLTSWDGNRLTIDYTADETPVNSVFAIPGGGDSLTISRYSYAGEGTVTVDLTRGLPVSGKATYRGARELVGADPGRPLLQQTGLSVTWR</sequence>
<gene>
    <name evidence="3" type="ORF">CA982_09045</name>
</gene>
<dbReference type="STRING" id="417102.CA982_09045"/>
<organism evidence="3 4">
    <name type="scientific">Gordonia lacunae</name>
    <dbReference type="NCBI Taxonomy" id="417102"/>
    <lineage>
        <taxon>Bacteria</taxon>
        <taxon>Bacillati</taxon>
        <taxon>Actinomycetota</taxon>
        <taxon>Actinomycetes</taxon>
        <taxon>Mycobacteriales</taxon>
        <taxon>Gordoniaceae</taxon>
        <taxon>Gordonia</taxon>
    </lineage>
</organism>
<evidence type="ECO:0000313" key="3">
    <source>
        <dbReference type="EMBL" id="OUC79212.1"/>
    </source>
</evidence>
<proteinExistence type="predicted"/>
<reference evidence="3 4" key="1">
    <citation type="submission" date="2017-05" db="EMBL/GenBank/DDBJ databases">
        <title>Biotechnological potential of actinobacteria isolated from South African environments.</title>
        <authorList>
            <person name="Le Roes-Hill M."/>
            <person name="Prins A."/>
            <person name="Durrell K.A."/>
        </authorList>
    </citation>
    <scope>NUCLEOTIDE SEQUENCE [LARGE SCALE GENOMIC DNA]</scope>
    <source>
        <strain evidence="3">BS2</strain>
    </source>
</reference>
<evidence type="ECO:0000256" key="2">
    <source>
        <dbReference type="SAM" id="SignalP"/>
    </source>
</evidence>
<dbReference type="EMBL" id="NGFO01000008">
    <property type="protein sequence ID" value="OUC79212.1"/>
    <property type="molecule type" value="Genomic_DNA"/>
</dbReference>
<dbReference type="RefSeq" id="WP_086535006.1">
    <property type="nucleotide sequence ID" value="NZ_NGFO01000008.1"/>
</dbReference>
<accession>A0A243QBS7</accession>
<keyword evidence="4" id="KW-1185">Reference proteome</keyword>
<dbReference type="AlphaFoldDB" id="A0A243QBS7"/>
<feature type="region of interest" description="Disordered" evidence="1">
    <location>
        <begin position="30"/>
        <end position="59"/>
    </location>
</feature>
<name>A0A243QBS7_9ACTN</name>
<feature type="compositionally biased region" description="Polar residues" evidence="1">
    <location>
        <begin position="41"/>
        <end position="52"/>
    </location>
</feature>
<dbReference type="Proteomes" id="UP000194632">
    <property type="component" value="Unassembled WGS sequence"/>
</dbReference>
<feature type="signal peptide" evidence="2">
    <location>
        <begin position="1"/>
        <end position="25"/>
    </location>
</feature>
<dbReference type="PROSITE" id="PS51257">
    <property type="entry name" value="PROKAR_LIPOPROTEIN"/>
    <property type="match status" value="1"/>
</dbReference>
<evidence type="ECO:0000313" key="4">
    <source>
        <dbReference type="Proteomes" id="UP000194632"/>
    </source>
</evidence>
<evidence type="ECO:0000256" key="1">
    <source>
        <dbReference type="SAM" id="MobiDB-lite"/>
    </source>
</evidence>
<keyword evidence="2" id="KW-0732">Signal</keyword>
<protein>
    <submittedName>
        <fullName evidence="3">Uncharacterized protein</fullName>
    </submittedName>
</protein>
<feature type="chain" id="PRO_5038960420" evidence="2">
    <location>
        <begin position="26"/>
        <end position="315"/>
    </location>
</feature>
<comment type="caution">
    <text evidence="3">The sequence shown here is derived from an EMBL/GenBank/DDBJ whole genome shotgun (WGS) entry which is preliminary data.</text>
</comment>
<dbReference type="OrthoDB" id="4566419at2"/>